<dbReference type="GO" id="GO:0090529">
    <property type="term" value="P:cell septum assembly"/>
    <property type="evidence" value="ECO:0007669"/>
    <property type="project" value="InterPro"/>
</dbReference>
<evidence type="ECO:0000256" key="8">
    <source>
        <dbReference type="ARBA" id="ARBA00023306"/>
    </source>
</evidence>
<protein>
    <recommendedName>
        <fullName evidence="9">Cell division protein FtsQ</fullName>
    </recommendedName>
</protein>
<dbReference type="HAMAP" id="MF_00911">
    <property type="entry name" value="FtsQ_subfam"/>
    <property type="match status" value="1"/>
</dbReference>
<dbReference type="InterPro" id="IPR034746">
    <property type="entry name" value="POTRA"/>
</dbReference>
<keyword evidence="12" id="KW-1185">Reference proteome</keyword>
<name>A0A1I3VDR1_9HYPH</name>
<keyword evidence="3 9" id="KW-0997">Cell inner membrane</keyword>
<dbReference type="GO" id="GO:0043093">
    <property type="term" value="P:FtsZ-dependent cytokinesis"/>
    <property type="evidence" value="ECO:0007669"/>
    <property type="project" value="UniProtKB-UniRule"/>
</dbReference>
<evidence type="ECO:0000313" key="12">
    <source>
        <dbReference type="Proteomes" id="UP000323300"/>
    </source>
</evidence>
<evidence type="ECO:0000256" key="4">
    <source>
        <dbReference type="ARBA" id="ARBA00022618"/>
    </source>
</evidence>
<gene>
    <name evidence="9" type="primary">ftsQ</name>
    <name evidence="11" type="ORF">SAMN04488498_101378</name>
</gene>
<feature type="domain" description="POTRA" evidence="10">
    <location>
        <begin position="92"/>
        <end position="160"/>
    </location>
</feature>
<dbReference type="Pfam" id="PF08478">
    <property type="entry name" value="POTRA_1"/>
    <property type="match status" value="1"/>
</dbReference>
<dbReference type="Gene3D" id="3.10.20.310">
    <property type="entry name" value="membrane protein fhac"/>
    <property type="match status" value="1"/>
</dbReference>
<evidence type="ECO:0000256" key="9">
    <source>
        <dbReference type="HAMAP-Rule" id="MF_00911"/>
    </source>
</evidence>
<evidence type="ECO:0000259" key="10">
    <source>
        <dbReference type="PROSITE" id="PS51779"/>
    </source>
</evidence>
<accession>A0A1I3VDR1</accession>
<dbReference type="InterPro" id="IPR026579">
    <property type="entry name" value="FtsQ"/>
</dbReference>
<dbReference type="OrthoDB" id="9783091at2"/>
<evidence type="ECO:0000256" key="3">
    <source>
        <dbReference type="ARBA" id="ARBA00022519"/>
    </source>
</evidence>
<evidence type="ECO:0000256" key="1">
    <source>
        <dbReference type="ARBA" id="ARBA00004370"/>
    </source>
</evidence>
<keyword evidence="5 9" id="KW-0812">Transmembrane</keyword>
<dbReference type="GO" id="GO:0032153">
    <property type="term" value="C:cell division site"/>
    <property type="evidence" value="ECO:0007669"/>
    <property type="project" value="UniProtKB-UniRule"/>
</dbReference>
<dbReference type="EMBL" id="FOSL01000001">
    <property type="protein sequence ID" value="SFJ93322.1"/>
    <property type="molecule type" value="Genomic_DNA"/>
</dbReference>
<sequence>MFALRSGQGGRAGATKGGLRGLSFSVDGFVLPRLLRRPARLLARAQDGEFTPPPFAAAMLTAAFLGSFSLYGAYVGGHFPAMIQSITARTGFAVDQIRVAGHKETSEIDILGQLELDGWTSLIGFDAEKARERIAQLPWVESAAVRKVYPDEIEVRIEERKPFAIWQHGRELAIVEENGNVIAPFSGARHAMLPLVIGLGAPEKAAAFINTVKNYPQLASRVKGYIRIGERRWDLRLENGVTIKLPEHGEVQAIEDILAMDKDSGVLSRDIAAVDMRLSDRLVIQLTPEAALRRNAALNEKPKSGKKAERRI</sequence>
<proteinExistence type="inferred from homology"/>
<dbReference type="PANTHER" id="PTHR35851">
    <property type="entry name" value="CELL DIVISION PROTEIN FTSQ"/>
    <property type="match status" value="1"/>
</dbReference>
<comment type="function">
    <text evidence="9">Essential cell division protein.</text>
</comment>
<keyword evidence="4 9" id="KW-0132">Cell division</keyword>
<keyword evidence="7 9" id="KW-0472">Membrane</keyword>
<comment type="similarity">
    <text evidence="9">Belongs to the FtsQ/DivIB family. FtsQ subfamily.</text>
</comment>
<dbReference type="PANTHER" id="PTHR35851:SF1">
    <property type="entry name" value="CELL DIVISION PROTEIN FTSQ"/>
    <property type="match status" value="1"/>
</dbReference>
<dbReference type="GO" id="GO:0005886">
    <property type="term" value="C:plasma membrane"/>
    <property type="evidence" value="ECO:0007669"/>
    <property type="project" value="UniProtKB-SubCell"/>
</dbReference>
<evidence type="ECO:0000256" key="7">
    <source>
        <dbReference type="ARBA" id="ARBA00023136"/>
    </source>
</evidence>
<dbReference type="InterPro" id="IPR013685">
    <property type="entry name" value="POTRA_FtsQ_type"/>
</dbReference>
<dbReference type="PROSITE" id="PS51779">
    <property type="entry name" value="POTRA"/>
    <property type="match status" value="1"/>
</dbReference>
<dbReference type="RefSeq" id="WP_149757686.1">
    <property type="nucleotide sequence ID" value="NZ_BSPE01000002.1"/>
</dbReference>
<evidence type="ECO:0000256" key="5">
    <source>
        <dbReference type="ARBA" id="ARBA00022692"/>
    </source>
</evidence>
<evidence type="ECO:0000313" key="11">
    <source>
        <dbReference type="EMBL" id="SFJ93322.1"/>
    </source>
</evidence>
<evidence type="ECO:0000256" key="6">
    <source>
        <dbReference type="ARBA" id="ARBA00022989"/>
    </source>
</evidence>
<keyword evidence="8 9" id="KW-0131">Cell cycle</keyword>
<comment type="subcellular location">
    <subcellularLocation>
        <location evidence="9">Cell inner membrane</location>
        <topology evidence="9">Single-pass type II membrane protein</topology>
    </subcellularLocation>
    <subcellularLocation>
        <location evidence="1">Membrane</location>
    </subcellularLocation>
    <text evidence="9">Localizes to the division septum.</text>
</comment>
<dbReference type="InterPro" id="IPR005548">
    <property type="entry name" value="Cell_div_FtsQ/DivIB_C"/>
</dbReference>
<dbReference type="Pfam" id="PF03799">
    <property type="entry name" value="FtsQ_DivIB_C"/>
    <property type="match status" value="1"/>
</dbReference>
<dbReference type="Proteomes" id="UP000323300">
    <property type="component" value="Unassembled WGS sequence"/>
</dbReference>
<dbReference type="InterPro" id="IPR045335">
    <property type="entry name" value="FtsQ_C_sf"/>
</dbReference>
<keyword evidence="2 9" id="KW-1003">Cell membrane</keyword>
<dbReference type="AlphaFoldDB" id="A0A1I3VDR1"/>
<keyword evidence="6 9" id="KW-1133">Transmembrane helix</keyword>
<organism evidence="11 12">
    <name type="scientific">Neomesorhizobium albiziae</name>
    <dbReference type="NCBI Taxonomy" id="335020"/>
    <lineage>
        <taxon>Bacteria</taxon>
        <taxon>Pseudomonadati</taxon>
        <taxon>Pseudomonadota</taxon>
        <taxon>Alphaproteobacteria</taxon>
        <taxon>Hyphomicrobiales</taxon>
        <taxon>Phyllobacteriaceae</taxon>
        <taxon>Neomesorhizobium</taxon>
    </lineage>
</organism>
<evidence type="ECO:0000256" key="2">
    <source>
        <dbReference type="ARBA" id="ARBA00022475"/>
    </source>
</evidence>
<reference evidence="11 12" key="1">
    <citation type="submission" date="2016-10" db="EMBL/GenBank/DDBJ databases">
        <authorList>
            <person name="Varghese N."/>
            <person name="Submissions S."/>
        </authorList>
    </citation>
    <scope>NUCLEOTIDE SEQUENCE [LARGE SCALE GENOMIC DNA]</scope>
    <source>
        <strain evidence="11 12">DSM 21822</strain>
    </source>
</reference>
<dbReference type="Gene3D" id="3.40.50.11690">
    <property type="entry name" value="Cell division protein FtsQ/DivIB"/>
    <property type="match status" value="1"/>
</dbReference>